<dbReference type="Proteomes" id="UP000797356">
    <property type="component" value="Chromosome 15"/>
</dbReference>
<evidence type="ECO:0000256" key="1">
    <source>
        <dbReference type="SAM" id="MobiDB-lite"/>
    </source>
</evidence>
<keyword evidence="3" id="KW-1185">Reference proteome</keyword>
<accession>A0A8K0IWC1</accession>
<evidence type="ECO:0000313" key="2">
    <source>
        <dbReference type="EMBL" id="KAG1369680.1"/>
    </source>
</evidence>
<reference evidence="2" key="2">
    <citation type="submission" date="2019-07" db="EMBL/GenBank/DDBJ databases">
        <authorList>
            <person name="Yang Y."/>
            <person name="Bocs S."/>
            <person name="Baudouin L."/>
        </authorList>
    </citation>
    <scope>NUCLEOTIDE SEQUENCE</scope>
    <source>
        <tissue evidence="2">Spear leaf of Hainan Tall coconut</tissue>
    </source>
</reference>
<dbReference type="AlphaFoldDB" id="A0A8K0IWC1"/>
<comment type="caution">
    <text evidence="2">The sequence shown here is derived from an EMBL/GenBank/DDBJ whole genome shotgun (WGS) entry which is preliminary data.</text>
</comment>
<sequence>MLKRSSRASSALQQGSSVVLYVTIVGWMPMLEEEGDLGAVEAGLTRGPAEEAEGEARAAAERNKSRSAMRGLTESGAAKSRVKARGFGCEDVGEEGFEDEGWGVWVSIWEECLEEDRRETSLTTAAAAEEEKEKEMSIEGLGFVFMASFVSSSP</sequence>
<organism evidence="2 3">
    <name type="scientific">Cocos nucifera</name>
    <name type="common">Coconut palm</name>
    <dbReference type="NCBI Taxonomy" id="13894"/>
    <lineage>
        <taxon>Eukaryota</taxon>
        <taxon>Viridiplantae</taxon>
        <taxon>Streptophyta</taxon>
        <taxon>Embryophyta</taxon>
        <taxon>Tracheophyta</taxon>
        <taxon>Spermatophyta</taxon>
        <taxon>Magnoliopsida</taxon>
        <taxon>Liliopsida</taxon>
        <taxon>Arecaceae</taxon>
        <taxon>Arecoideae</taxon>
        <taxon>Cocoseae</taxon>
        <taxon>Attaleinae</taxon>
        <taxon>Cocos</taxon>
    </lineage>
</organism>
<proteinExistence type="predicted"/>
<evidence type="ECO:0000313" key="3">
    <source>
        <dbReference type="Proteomes" id="UP000797356"/>
    </source>
</evidence>
<protein>
    <submittedName>
        <fullName evidence="2">Uncharacterized protein</fullName>
    </submittedName>
</protein>
<feature type="compositionally biased region" description="Basic and acidic residues" evidence="1">
    <location>
        <begin position="54"/>
        <end position="64"/>
    </location>
</feature>
<name>A0A8K0IWC1_COCNU</name>
<dbReference type="EMBL" id="CM017886">
    <property type="protein sequence ID" value="KAG1369680.1"/>
    <property type="molecule type" value="Genomic_DNA"/>
</dbReference>
<feature type="region of interest" description="Disordered" evidence="1">
    <location>
        <begin position="45"/>
        <end position="79"/>
    </location>
</feature>
<reference evidence="2" key="1">
    <citation type="journal article" date="2017" name="Gigascience">
        <title>The genome draft of coconut (Cocos nucifera).</title>
        <authorList>
            <person name="Xiao Y."/>
            <person name="Xu P."/>
            <person name="Fan H."/>
            <person name="Baudouin L."/>
            <person name="Xia W."/>
            <person name="Bocs S."/>
            <person name="Xu J."/>
            <person name="Li Q."/>
            <person name="Guo A."/>
            <person name="Zhou L."/>
            <person name="Li J."/>
            <person name="Wu Y."/>
            <person name="Ma Z."/>
            <person name="Armero A."/>
            <person name="Issali A.E."/>
            <person name="Liu N."/>
            <person name="Peng M."/>
            <person name="Yang Y."/>
        </authorList>
    </citation>
    <scope>NUCLEOTIDE SEQUENCE</scope>
    <source>
        <tissue evidence="2">Spear leaf of Hainan Tall coconut</tissue>
    </source>
</reference>
<gene>
    <name evidence="2" type="ORF">COCNU_15G000460</name>
</gene>